<comment type="caution">
    <text evidence="8">The sequence shown here is derived from an EMBL/GenBank/DDBJ whole genome shotgun (WGS) entry which is preliminary data.</text>
</comment>
<gene>
    <name evidence="5" type="primary">fmt</name>
    <name evidence="8" type="ORF">FYJ51_00505</name>
</gene>
<name>A0A7X2TED1_9FIRM</name>
<feature type="binding site" evidence="5">
    <location>
        <begin position="110"/>
        <end position="113"/>
    </location>
    <ligand>
        <name>(6S)-5,6,7,8-tetrahydrofolate</name>
        <dbReference type="ChEBI" id="CHEBI:57453"/>
    </ligand>
</feature>
<dbReference type="InterPro" id="IPR005793">
    <property type="entry name" value="Formyl_trans_C"/>
</dbReference>
<dbReference type="InterPro" id="IPR011034">
    <property type="entry name" value="Formyl_transferase-like_C_sf"/>
</dbReference>
<dbReference type="InterPro" id="IPR044135">
    <property type="entry name" value="Met-tRNA-FMT_C"/>
</dbReference>
<dbReference type="PANTHER" id="PTHR11138">
    <property type="entry name" value="METHIONYL-TRNA FORMYLTRANSFERASE"/>
    <property type="match status" value="1"/>
</dbReference>
<evidence type="ECO:0000313" key="9">
    <source>
        <dbReference type="Proteomes" id="UP000461880"/>
    </source>
</evidence>
<dbReference type="SUPFAM" id="SSF53328">
    <property type="entry name" value="Formyltransferase"/>
    <property type="match status" value="1"/>
</dbReference>
<dbReference type="AlphaFoldDB" id="A0A7X2TED1"/>
<dbReference type="CDD" id="cd08646">
    <property type="entry name" value="FMT_core_Met-tRNA-FMT_N"/>
    <property type="match status" value="1"/>
</dbReference>
<evidence type="ECO:0000256" key="3">
    <source>
        <dbReference type="ARBA" id="ARBA00022679"/>
    </source>
</evidence>
<evidence type="ECO:0000256" key="1">
    <source>
        <dbReference type="ARBA" id="ARBA00010699"/>
    </source>
</evidence>
<dbReference type="NCBIfam" id="TIGR00460">
    <property type="entry name" value="fmt"/>
    <property type="match status" value="1"/>
</dbReference>
<dbReference type="InterPro" id="IPR036477">
    <property type="entry name" value="Formyl_transf_N_sf"/>
</dbReference>
<organism evidence="8 9">
    <name type="scientific">Stecheria intestinalis</name>
    <dbReference type="NCBI Taxonomy" id="2606630"/>
    <lineage>
        <taxon>Bacteria</taxon>
        <taxon>Bacillati</taxon>
        <taxon>Bacillota</taxon>
        <taxon>Erysipelotrichia</taxon>
        <taxon>Erysipelotrichales</taxon>
        <taxon>Erysipelotrichaceae</taxon>
        <taxon>Stecheria</taxon>
    </lineage>
</organism>
<dbReference type="Pfam" id="PF00551">
    <property type="entry name" value="Formyl_trans_N"/>
    <property type="match status" value="1"/>
</dbReference>
<proteinExistence type="inferred from homology"/>
<evidence type="ECO:0000259" key="7">
    <source>
        <dbReference type="Pfam" id="PF02911"/>
    </source>
</evidence>
<dbReference type="EMBL" id="VUMN01000001">
    <property type="protein sequence ID" value="MSS57392.1"/>
    <property type="molecule type" value="Genomic_DNA"/>
</dbReference>
<keyword evidence="9" id="KW-1185">Reference proteome</keyword>
<sequence length="312" mass="34784">MDSIRIVFFGTAEFAAAILNRLYEDGHQVVGVVSQPDRPIGRKHLIEPTPVHALAEAHGTSCIAPRNLKEEPEGVLAMKPDLIITCAYGQFVPDVILEAPRFGCLNIHPSALPKYRGGAPIQRTIWNGDSSIDICLMEMVHAMDAGRIFARTSVPVDPDETSGHLFRKLAPLAADLLSENLPKYLNGELAGEPQDERQKTIARNISREEEQIFFEKEQMPELYNHCRALLEEPGPYGMIDHKRIKFLEVRMEQTEEPAVPGTILDIQNHAMRIACRGGILKVIRLQMQGKNAMDADAFMNGAGRNLIGRQFE</sequence>
<keyword evidence="3 5" id="KW-0808">Transferase</keyword>
<comment type="function">
    <text evidence="5">Attaches a formyl group to the free amino group of methionyl-tRNA(fMet). The formyl group appears to play a dual role in the initiator identity of N-formylmethionyl-tRNA by promoting its recognition by IF2 and preventing the misappropriation of this tRNA by the elongation apparatus.</text>
</comment>
<dbReference type="RefSeq" id="WP_154502088.1">
    <property type="nucleotide sequence ID" value="NZ_VUMN01000001.1"/>
</dbReference>
<evidence type="ECO:0000259" key="6">
    <source>
        <dbReference type="Pfam" id="PF00551"/>
    </source>
</evidence>
<dbReference type="InterPro" id="IPR041711">
    <property type="entry name" value="Met-tRNA-FMT_N"/>
</dbReference>
<evidence type="ECO:0000256" key="5">
    <source>
        <dbReference type="HAMAP-Rule" id="MF_00182"/>
    </source>
</evidence>
<comment type="catalytic activity">
    <reaction evidence="5">
        <text>L-methionyl-tRNA(fMet) + (6R)-10-formyltetrahydrofolate = N-formyl-L-methionyl-tRNA(fMet) + (6S)-5,6,7,8-tetrahydrofolate + H(+)</text>
        <dbReference type="Rhea" id="RHEA:24380"/>
        <dbReference type="Rhea" id="RHEA-COMP:9952"/>
        <dbReference type="Rhea" id="RHEA-COMP:9953"/>
        <dbReference type="ChEBI" id="CHEBI:15378"/>
        <dbReference type="ChEBI" id="CHEBI:57453"/>
        <dbReference type="ChEBI" id="CHEBI:78530"/>
        <dbReference type="ChEBI" id="CHEBI:78844"/>
        <dbReference type="ChEBI" id="CHEBI:195366"/>
        <dbReference type="EC" id="2.1.2.9"/>
    </reaction>
</comment>
<dbReference type="EC" id="2.1.2.9" evidence="2 5"/>
<dbReference type="InterPro" id="IPR005794">
    <property type="entry name" value="Fmt"/>
</dbReference>
<dbReference type="Proteomes" id="UP000461880">
    <property type="component" value="Unassembled WGS sequence"/>
</dbReference>
<comment type="similarity">
    <text evidence="1 5">Belongs to the Fmt family.</text>
</comment>
<dbReference type="InterPro" id="IPR002376">
    <property type="entry name" value="Formyl_transf_N"/>
</dbReference>
<dbReference type="SUPFAM" id="SSF50486">
    <property type="entry name" value="FMT C-terminal domain-like"/>
    <property type="match status" value="1"/>
</dbReference>
<feature type="domain" description="Formyl transferase N-terminal" evidence="6">
    <location>
        <begin position="5"/>
        <end position="179"/>
    </location>
</feature>
<dbReference type="HAMAP" id="MF_00182">
    <property type="entry name" value="Formyl_trans"/>
    <property type="match status" value="1"/>
</dbReference>
<keyword evidence="4 5" id="KW-0648">Protein biosynthesis</keyword>
<dbReference type="Gene3D" id="3.40.50.12230">
    <property type="match status" value="1"/>
</dbReference>
<dbReference type="PANTHER" id="PTHR11138:SF5">
    <property type="entry name" value="METHIONYL-TRNA FORMYLTRANSFERASE, MITOCHONDRIAL"/>
    <property type="match status" value="1"/>
</dbReference>
<protein>
    <recommendedName>
        <fullName evidence="2 5">Methionyl-tRNA formyltransferase</fullName>
        <ecNumber evidence="2 5">2.1.2.9</ecNumber>
    </recommendedName>
</protein>
<evidence type="ECO:0000256" key="2">
    <source>
        <dbReference type="ARBA" id="ARBA00012261"/>
    </source>
</evidence>
<dbReference type="CDD" id="cd08704">
    <property type="entry name" value="Met_tRNA_FMT_C"/>
    <property type="match status" value="1"/>
</dbReference>
<evidence type="ECO:0000256" key="4">
    <source>
        <dbReference type="ARBA" id="ARBA00022917"/>
    </source>
</evidence>
<feature type="domain" description="Formyl transferase C-terminal" evidence="7">
    <location>
        <begin position="204"/>
        <end position="302"/>
    </location>
</feature>
<reference evidence="8 9" key="1">
    <citation type="submission" date="2019-08" db="EMBL/GenBank/DDBJ databases">
        <title>In-depth cultivation of the pig gut microbiome towards novel bacterial diversity and tailored functional studies.</title>
        <authorList>
            <person name="Wylensek D."/>
            <person name="Hitch T.C.A."/>
            <person name="Clavel T."/>
        </authorList>
    </citation>
    <scope>NUCLEOTIDE SEQUENCE [LARGE SCALE GENOMIC DNA]</scope>
    <source>
        <strain evidence="8 9">Oil+RF-744-GAM-WT-6</strain>
    </source>
</reference>
<dbReference type="Pfam" id="PF02911">
    <property type="entry name" value="Formyl_trans_C"/>
    <property type="match status" value="1"/>
</dbReference>
<accession>A0A7X2TED1</accession>
<evidence type="ECO:0000313" key="8">
    <source>
        <dbReference type="EMBL" id="MSS57392.1"/>
    </source>
</evidence>
<dbReference type="GO" id="GO:0004479">
    <property type="term" value="F:methionyl-tRNA formyltransferase activity"/>
    <property type="evidence" value="ECO:0007669"/>
    <property type="project" value="UniProtKB-UniRule"/>
</dbReference>